<proteinExistence type="predicted"/>
<dbReference type="InterPro" id="IPR036691">
    <property type="entry name" value="Endo/exonu/phosph_ase_sf"/>
</dbReference>
<keyword evidence="3" id="KW-1185">Reference proteome</keyword>
<dbReference type="EMBL" id="JASAOG010000001">
    <property type="protein sequence ID" value="KAK0070118.1"/>
    <property type="molecule type" value="Genomic_DNA"/>
</dbReference>
<reference evidence="2" key="1">
    <citation type="journal article" date="2023" name="PLoS Negl. Trop. Dis.">
        <title>A genome sequence for Biomphalaria pfeifferi, the major vector snail for the human-infecting parasite Schistosoma mansoni.</title>
        <authorList>
            <person name="Bu L."/>
            <person name="Lu L."/>
            <person name="Laidemitt M.R."/>
            <person name="Zhang S.M."/>
            <person name="Mutuku M."/>
            <person name="Mkoji G."/>
            <person name="Steinauer M."/>
            <person name="Loker E.S."/>
        </authorList>
    </citation>
    <scope>NUCLEOTIDE SEQUENCE</scope>
    <source>
        <strain evidence="2">KasaAsao</strain>
    </source>
</reference>
<accession>A0AAD8CCZ5</accession>
<dbReference type="Proteomes" id="UP001233172">
    <property type="component" value="Unassembled WGS sequence"/>
</dbReference>
<gene>
    <name evidence="2" type="ORF">Bpfe_000101</name>
</gene>
<protein>
    <recommendedName>
        <fullName evidence="1">Endonuclease/exonuclease/phosphatase domain-containing protein</fullName>
    </recommendedName>
</protein>
<evidence type="ECO:0000259" key="1">
    <source>
        <dbReference type="Pfam" id="PF14529"/>
    </source>
</evidence>
<sequence length="114" mass="12719">MKQTHLLEVPGIRNVCEKYANGLCSGIQRPCGPGETDTLTVEVYKYVQRFTCSPPKSELQFKLREPFGTKLIVAGDFSAKSPSWGCQETDIRGRRLLEICDQTNLVVLSAKGIR</sequence>
<dbReference type="Pfam" id="PF14529">
    <property type="entry name" value="Exo_endo_phos_2"/>
    <property type="match status" value="1"/>
</dbReference>
<dbReference type="Gene3D" id="3.60.10.10">
    <property type="entry name" value="Endonuclease/exonuclease/phosphatase"/>
    <property type="match status" value="1"/>
</dbReference>
<evidence type="ECO:0000313" key="3">
    <source>
        <dbReference type="Proteomes" id="UP001233172"/>
    </source>
</evidence>
<evidence type="ECO:0000313" key="2">
    <source>
        <dbReference type="EMBL" id="KAK0070118.1"/>
    </source>
</evidence>
<dbReference type="InterPro" id="IPR005135">
    <property type="entry name" value="Endo/exonuclease/phosphatase"/>
</dbReference>
<dbReference type="SUPFAM" id="SSF56219">
    <property type="entry name" value="DNase I-like"/>
    <property type="match status" value="1"/>
</dbReference>
<name>A0AAD8CCZ5_BIOPF</name>
<organism evidence="2 3">
    <name type="scientific">Biomphalaria pfeifferi</name>
    <name type="common">Bloodfluke planorb</name>
    <name type="synonym">Freshwater snail</name>
    <dbReference type="NCBI Taxonomy" id="112525"/>
    <lineage>
        <taxon>Eukaryota</taxon>
        <taxon>Metazoa</taxon>
        <taxon>Spiralia</taxon>
        <taxon>Lophotrochozoa</taxon>
        <taxon>Mollusca</taxon>
        <taxon>Gastropoda</taxon>
        <taxon>Heterobranchia</taxon>
        <taxon>Euthyneura</taxon>
        <taxon>Panpulmonata</taxon>
        <taxon>Hygrophila</taxon>
        <taxon>Lymnaeoidea</taxon>
        <taxon>Planorbidae</taxon>
        <taxon>Biomphalaria</taxon>
    </lineage>
</organism>
<dbReference type="GO" id="GO:0003824">
    <property type="term" value="F:catalytic activity"/>
    <property type="evidence" value="ECO:0007669"/>
    <property type="project" value="InterPro"/>
</dbReference>
<dbReference type="AlphaFoldDB" id="A0AAD8CCZ5"/>
<reference evidence="2" key="2">
    <citation type="submission" date="2023-04" db="EMBL/GenBank/DDBJ databases">
        <authorList>
            <person name="Bu L."/>
            <person name="Lu L."/>
            <person name="Laidemitt M.R."/>
            <person name="Zhang S.M."/>
            <person name="Mutuku M."/>
            <person name="Mkoji G."/>
            <person name="Steinauer M."/>
            <person name="Loker E.S."/>
        </authorList>
    </citation>
    <scope>NUCLEOTIDE SEQUENCE</scope>
    <source>
        <strain evidence="2">KasaAsao</strain>
        <tissue evidence="2">Whole Snail</tissue>
    </source>
</reference>
<feature type="domain" description="Endonuclease/exonuclease/phosphatase" evidence="1">
    <location>
        <begin position="48"/>
        <end position="110"/>
    </location>
</feature>
<comment type="caution">
    <text evidence="2">The sequence shown here is derived from an EMBL/GenBank/DDBJ whole genome shotgun (WGS) entry which is preliminary data.</text>
</comment>